<feature type="domain" description="ATPase AAA-type core" evidence="2">
    <location>
        <begin position="501"/>
        <end position="649"/>
    </location>
</feature>
<reference evidence="4 5" key="1">
    <citation type="submission" date="2019-08" db="EMBL/GenBank/DDBJ databases">
        <authorList>
            <person name="Liang Q."/>
        </authorList>
    </citation>
    <scope>NUCLEOTIDE SEQUENCE [LARGE SCALE GENOMIC DNA]</scope>
    <source>
        <strain evidence="4 5">V1718</strain>
    </source>
</reference>
<dbReference type="PANTHER" id="PTHR32182:SF0">
    <property type="entry name" value="DNA REPLICATION AND REPAIR PROTEIN RECF"/>
    <property type="match status" value="1"/>
</dbReference>
<keyword evidence="1" id="KW-0175">Coiled coil</keyword>
<dbReference type="SUPFAM" id="SSF52540">
    <property type="entry name" value="P-loop containing nucleoside triphosphate hydrolases"/>
    <property type="match status" value="1"/>
</dbReference>
<evidence type="ECO:0000259" key="2">
    <source>
        <dbReference type="Pfam" id="PF13304"/>
    </source>
</evidence>
<protein>
    <submittedName>
        <fullName evidence="4">AAA family ATPase</fullName>
    </submittedName>
</protein>
<dbReference type="AlphaFoldDB" id="A0A5B8XT79"/>
<dbReference type="GO" id="GO:0006302">
    <property type="term" value="P:double-strand break repair"/>
    <property type="evidence" value="ECO:0007669"/>
    <property type="project" value="InterPro"/>
</dbReference>
<keyword evidence="5" id="KW-1185">Reference proteome</keyword>
<dbReference type="OrthoDB" id="9764467at2"/>
<feature type="domain" description="Rad50/SbcC-type AAA" evidence="3">
    <location>
        <begin position="69"/>
        <end position="293"/>
    </location>
</feature>
<dbReference type="PANTHER" id="PTHR32182">
    <property type="entry name" value="DNA REPLICATION AND REPAIR PROTEIN RECF"/>
    <property type="match status" value="1"/>
</dbReference>
<evidence type="ECO:0000256" key="1">
    <source>
        <dbReference type="SAM" id="Coils"/>
    </source>
</evidence>
<dbReference type="InterPro" id="IPR038729">
    <property type="entry name" value="Rad50/SbcC_AAA"/>
</dbReference>
<name>A0A5B8XT79_9DELT</name>
<dbReference type="InterPro" id="IPR003959">
    <property type="entry name" value="ATPase_AAA_core"/>
</dbReference>
<sequence>MMEMSRLHHLVLEALTRQDELDPAIARLINAAFSSAEELEYALKSTQELDEKSHVEEDAPEVPKAFLKKVEVTGFRGVGPKTVVHFHPGPGLTLVVGRNGSGKSSIAEALEVVLTGDSFRWSNRSAKTDWLRGWKNLHSAARPTVSATLLINGQPTPLEIKRQWEDDADHHQSTLSVKHLKDEEPDFSEVGWKDAVTTFRPLLSYNELGAQLDKGPASLFDSLDAVLGLDELTKVKGLLADARKKRETHAKAAKTAKAEAKALAEQSDDPRADAALKLLKSRKPNLEEVEALIEGEPEDESRLQKLKSAAQLKCPPAERVLEAAENLREALKHLESLEGTQVAIDTEAASLILGAIKVVERTQNESCPVCQVGKLDAAWIEEAKTKLKSMEDQKNQMASARAALRKAASDAQMLVGQASTLPAGLELGSLEVAAKALQAWKDLPAERELPLHLMTRFDALQAAYQAVRDEAQSILQTLETQWRPVKKALGTFLDASREAETVDEDIQALKDSESWLVAFEDQVRQERFAPIAARTQEIWDLLKQQSNISLEDIKLTGKGTKRKVDMKVNVDDQEAVALGVMSQGELHSLLLSLFLPRLTLDESPFSFVVLDDPVQAMDPAKVDGLARVLEDTAKTHQVIVFTHDTRLVDAVRRLRIPAHIKSVSRQKRSKVSVESTKSPAWQLIEDALNIASNSDQMAPRIAQRVVPGLCRSALELAFKEMAWETMLNNGVSHQECETRINTAKKTLDLARLALFGDNVATDPYQTLDNKYHRRVSGPLRTTIKHAHEPYAGDLNLLIEDTKAALKELGAT</sequence>
<dbReference type="KEGG" id="bbae:FRD01_14820"/>
<dbReference type="GO" id="GO:0000731">
    <property type="term" value="P:DNA synthesis involved in DNA repair"/>
    <property type="evidence" value="ECO:0007669"/>
    <property type="project" value="TreeGrafter"/>
</dbReference>
<accession>A0A5B8XT79</accession>
<evidence type="ECO:0000313" key="5">
    <source>
        <dbReference type="Proteomes" id="UP000321595"/>
    </source>
</evidence>
<dbReference type="RefSeq" id="WP_146960942.1">
    <property type="nucleotide sequence ID" value="NZ_CP042467.1"/>
</dbReference>
<evidence type="ECO:0000313" key="4">
    <source>
        <dbReference type="EMBL" id="QED28481.1"/>
    </source>
</evidence>
<dbReference type="InterPro" id="IPR027417">
    <property type="entry name" value="P-loop_NTPase"/>
</dbReference>
<evidence type="ECO:0000259" key="3">
    <source>
        <dbReference type="Pfam" id="PF13476"/>
    </source>
</evidence>
<dbReference type="Gene3D" id="3.40.50.300">
    <property type="entry name" value="P-loop containing nucleotide triphosphate hydrolases"/>
    <property type="match status" value="2"/>
</dbReference>
<dbReference type="GO" id="GO:0005524">
    <property type="term" value="F:ATP binding"/>
    <property type="evidence" value="ECO:0007669"/>
    <property type="project" value="InterPro"/>
</dbReference>
<organism evidence="4 5">
    <name type="scientific">Microvenator marinus</name>
    <dbReference type="NCBI Taxonomy" id="2600177"/>
    <lineage>
        <taxon>Bacteria</taxon>
        <taxon>Deltaproteobacteria</taxon>
        <taxon>Bradymonadales</taxon>
        <taxon>Microvenatoraceae</taxon>
        <taxon>Microvenator</taxon>
    </lineage>
</organism>
<gene>
    <name evidence="4" type="ORF">FRD01_14820</name>
</gene>
<dbReference type="Proteomes" id="UP000321595">
    <property type="component" value="Chromosome"/>
</dbReference>
<dbReference type="Pfam" id="PF13304">
    <property type="entry name" value="AAA_21"/>
    <property type="match status" value="1"/>
</dbReference>
<feature type="coiled-coil region" evidence="1">
    <location>
        <begin position="380"/>
        <end position="410"/>
    </location>
</feature>
<dbReference type="GO" id="GO:0016887">
    <property type="term" value="F:ATP hydrolysis activity"/>
    <property type="evidence" value="ECO:0007669"/>
    <property type="project" value="InterPro"/>
</dbReference>
<dbReference type="EMBL" id="CP042467">
    <property type="protein sequence ID" value="QED28481.1"/>
    <property type="molecule type" value="Genomic_DNA"/>
</dbReference>
<dbReference type="Pfam" id="PF13476">
    <property type="entry name" value="AAA_23"/>
    <property type="match status" value="1"/>
</dbReference>
<proteinExistence type="predicted"/>